<evidence type="ECO:0000256" key="6">
    <source>
        <dbReference type="ARBA" id="ARBA00023316"/>
    </source>
</evidence>
<dbReference type="PANTHER" id="PTHR21581">
    <property type="entry name" value="D-ALANYL-D-ALANINE CARBOXYPEPTIDASE"/>
    <property type="match status" value="1"/>
</dbReference>
<dbReference type="Pfam" id="PF00768">
    <property type="entry name" value="Peptidase_S11"/>
    <property type="match status" value="1"/>
</dbReference>
<dbReference type="Proteomes" id="UP001165648">
    <property type="component" value="Unassembled WGS sequence"/>
</dbReference>
<comment type="caution">
    <text evidence="10">The sequence shown here is derived from an EMBL/GenBank/DDBJ whole genome shotgun (WGS) entry which is preliminary data.</text>
</comment>
<keyword evidence="2 8" id="KW-0732">Signal</keyword>
<reference evidence="10 11" key="1">
    <citation type="submission" date="2022-07" db="EMBL/GenBank/DDBJ databases">
        <title>Bombella genomes.</title>
        <authorList>
            <person name="Harer L."/>
            <person name="Styblova S."/>
            <person name="Ehrmann M."/>
        </authorList>
    </citation>
    <scope>NUCLEOTIDE SEQUENCE [LARGE SCALE GENOMIC DNA]</scope>
    <source>
        <strain evidence="10 11">TMW 2.2558</strain>
    </source>
</reference>
<keyword evidence="10" id="KW-0121">Carboxypeptidase</keyword>
<evidence type="ECO:0000256" key="7">
    <source>
        <dbReference type="RuleBase" id="RU004016"/>
    </source>
</evidence>
<evidence type="ECO:0000259" key="9">
    <source>
        <dbReference type="Pfam" id="PF00768"/>
    </source>
</evidence>
<sequence>MRPFFRRTVLSFAVGLVTLVGTARAQFAGHVSSIVLNARTGAVLSEDDADLERYPASLTKMMTLYLTFQALERGTITLDDEMPVSIHASVQAPSKLGLRPGTHLTVEQAILALVTKSANDAACVLGEYLGGGDETRFAAHMTFQARRLGMAHTTFRNASGLPDPDQVTTARDLGVLARSLLRDYPQYYHYFGVRQFAFRRHMIPNHDPLLDVYQGADGFKTGYTELAGHNLVSSAQQGETRLIAVEMGAPSNASRNETMISLLDDGFTKVGQAPLPLIKKPGAYAVAWRGEHRAVRVKHMHRNVMLVSYRAHGAPRGLRHSWASRRGHHRS</sequence>
<evidence type="ECO:0000256" key="1">
    <source>
        <dbReference type="ARBA" id="ARBA00007164"/>
    </source>
</evidence>
<dbReference type="Gene3D" id="3.40.710.10">
    <property type="entry name" value="DD-peptidase/beta-lactamase superfamily"/>
    <property type="match status" value="1"/>
</dbReference>
<dbReference type="PRINTS" id="PR00725">
    <property type="entry name" value="DADACBPTASE1"/>
</dbReference>
<keyword evidence="10" id="KW-0645">Protease</keyword>
<dbReference type="SUPFAM" id="SSF56601">
    <property type="entry name" value="beta-lactamase/transpeptidase-like"/>
    <property type="match status" value="1"/>
</dbReference>
<evidence type="ECO:0000256" key="3">
    <source>
        <dbReference type="ARBA" id="ARBA00022801"/>
    </source>
</evidence>
<keyword evidence="11" id="KW-1185">Reference proteome</keyword>
<accession>A0ABT3W918</accession>
<evidence type="ECO:0000313" key="10">
    <source>
        <dbReference type="EMBL" id="MCX5614820.1"/>
    </source>
</evidence>
<dbReference type="InterPro" id="IPR012338">
    <property type="entry name" value="Beta-lactam/transpept-like"/>
</dbReference>
<evidence type="ECO:0000256" key="8">
    <source>
        <dbReference type="SAM" id="SignalP"/>
    </source>
</evidence>
<keyword evidence="4" id="KW-0133">Cell shape</keyword>
<dbReference type="RefSeq" id="WP_099027020.1">
    <property type="nucleotide sequence ID" value="NZ_JANIDW010000003.1"/>
</dbReference>
<dbReference type="InterPro" id="IPR001967">
    <property type="entry name" value="Peptidase_S11_N"/>
</dbReference>
<organism evidence="10 11">
    <name type="scientific">Bombella saccharophila</name>
    <dbReference type="NCBI Taxonomy" id="2967338"/>
    <lineage>
        <taxon>Bacteria</taxon>
        <taxon>Pseudomonadati</taxon>
        <taxon>Pseudomonadota</taxon>
        <taxon>Alphaproteobacteria</taxon>
        <taxon>Acetobacterales</taxon>
        <taxon>Acetobacteraceae</taxon>
        <taxon>Bombella</taxon>
    </lineage>
</organism>
<name>A0ABT3W918_9PROT</name>
<evidence type="ECO:0000313" key="11">
    <source>
        <dbReference type="Proteomes" id="UP001165648"/>
    </source>
</evidence>
<feature type="signal peptide" evidence="8">
    <location>
        <begin position="1"/>
        <end position="25"/>
    </location>
</feature>
<keyword evidence="3" id="KW-0378">Hydrolase</keyword>
<gene>
    <name evidence="10" type="ORF">NQF64_06130</name>
</gene>
<dbReference type="EMBL" id="JANIDW010000003">
    <property type="protein sequence ID" value="MCX5614820.1"/>
    <property type="molecule type" value="Genomic_DNA"/>
</dbReference>
<feature type="chain" id="PRO_5045603510" evidence="8">
    <location>
        <begin position="26"/>
        <end position="331"/>
    </location>
</feature>
<proteinExistence type="inferred from homology"/>
<feature type="domain" description="Peptidase S11 D-alanyl-D-alanine carboxypeptidase A N-terminal" evidence="9">
    <location>
        <begin position="32"/>
        <end position="250"/>
    </location>
</feature>
<dbReference type="PANTHER" id="PTHR21581:SF6">
    <property type="entry name" value="TRAFFICKING PROTEIN PARTICLE COMPLEX SUBUNIT 12"/>
    <property type="match status" value="1"/>
</dbReference>
<keyword evidence="5" id="KW-0573">Peptidoglycan synthesis</keyword>
<protein>
    <submittedName>
        <fullName evidence="10">D-alanyl-D-alanine carboxypeptidase</fullName>
    </submittedName>
</protein>
<keyword evidence="6" id="KW-0961">Cell wall biogenesis/degradation</keyword>
<dbReference type="InterPro" id="IPR018044">
    <property type="entry name" value="Peptidase_S11"/>
</dbReference>
<evidence type="ECO:0000256" key="2">
    <source>
        <dbReference type="ARBA" id="ARBA00022729"/>
    </source>
</evidence>
<comment type="similarity">
    <text evidence="1 7">Belongs to the peptidase S11 family.</text>
</comment>
<evidence type="ECO:0000256" key="5">
    <source>
        <dbReference type="ARBA" id="ARBA00022984"/>
    </source>
</evidence>
<evidence type="ECO:0000256" key="4">
    <source>
        <dbReference type="ARBA" id="ARBA00022960"/>
    </source>
</evidence>
<dbReference type="GO" id="GO:0004180">
    <property type="term" value="F:carboxypeptidase activity"/>
    <property type="evidence" value="ECO:0007669"/>
    <property type="project" value="UniProtKB-KW"/>
</dbReference>